<proteinExistence type="predicted"/>
<keyword evidence="2" id="KW-1185">Reference proteome</keyword>
<dbReference type="AlphaFoldDB" id="D2V055"/>
<dbReference type="RefSeq" id="XP_002682213.1">
    <property type="nucleotide sequence ID" value="XM_002682167.1"/>
</dbReference>
<accession>D2V055</accession>
<evidence type="ECO:0000313" key="1">
    <source>
        <dbReference type="EMBL" id="EFC49469.1"/>
    </source>
</evidence>
<dbReference type="GeneID" id="8856470"/>
<dbReference type="Proteomes" id="UP000006671">
    <property type="component" value="Unassembled WGS sequence"/>
</dbReference>
<dbReference type="KEGG" id="ngr:NAEGRDRAFT_78004"/>
<organism evidence="2">
    <name type="scientific">Naegleria gruberi</name>
    <name type="common">Amoeba</name>
    <dbReference type="NCBI Taxonomy" id="5762"/>
    <lineage>
        <taxon>Eukaryota</taxon>
        <taxon>Discoba</taxon>
        <taxon>Heterolobosea</taxon>
        <taxon>Tetramitia</taxon>
        <taxon>Eutetramitia</taxon>
        <taxon>Vahlkampfiidae</taxon>
        <taxon>Naegleria</taxon>
    </lineage>
</organism>
<sequence length="391" mass="46000">MNNTPSASSSSNNNNNKRTYFDFLDEDFYHLFNDESIFEDSVFESGAFLNFTEHENIQRQIENQVVCPKKIRTVYDLTTSPTISPSEMVSSADRSEKRIIQRVEIEGLNENCWSNIVSFIGKEEFLWFKPYLINRDVYEKIFESESFWEAFFQSTWKGDEQVGKCYDWLYKRGYCLRKFHSFQTHNSLNIHILTGHSHDNVKYLSQVYSDMSSSCFITKSNSHNGQSFHIQCPNGWLSDVNWLVDIFLKEKPIHLFLKLEIKSFSSFLSRDLSVEAILPSATNQPIKIFGKDAIIKNGIRKLFKELNLDEEKNLPNDETELDLRFSNLKFGQLMQDRYFIWFCNSILSWIPFPIEDVYGVSDYSDHLCFSVNDARNEKIERYFELKKELGF</sequence>
<evidence type="ECO:0000313" key="2">
    <source>
        <dbReference type="Proteomes" id="UP000006671"/>
    </source>
</evidence>
<reference evidence="1 2" key="1">
    <citation type="journal article" date="2010" name="Cell">
        <title>The genome of Naegleria gruberi illuminates early eukaryotic versatility.</title>
        <authorList>
            <person name="Fritz-Laylin L.K."/>
            <person name="Prochnik S.E."/>
            <person name="Ginger M.L."/>
            <person name="Dacks J.B."/>
            <person name="Carpenter M.L."/>
            <person name="Field M.C."/>
            <person name="Kuo A."/>
            <person name="Paredez A."/>
            <person name="Chapman J."/>
            <person name="Pham J."/>
            <person name="Shu S."/>
            <person name="Neupane R."/>
            <person name="Cipriano M."/>
            <person name="Mancuso J."/>
            <person name="Tu H."/>
            <person name="Salamov A."/>
            <person name="Lindquist E."/>
            <person name="Shapiro H."/>
            <person name="Lucas S."/>
            <person name="Grigoriev I.V."/>
            <person name="Cande W.Z."/>
            <person name="Fulton C."/>
            <person name="Rokhsar D.S."/>
            <person name="Dawson S.C."/>
        </authorList>
    </citation>
    <scope>NUCLEOTIDE SEQUENCE [LARGE SCALE GENOMIC DNA]</scope>
    <source>
        <strain evidence="1 2">NEG-M</strain>
    </source>
</reference>
<dbReference type="InParanoid" id="D2V055"/>
<protein>
    <submittedName>
        <fullName evidence="1">Uncharacterized protein</fullName>
    </submittedName>
</protein>
<dbReference type="VEuPathDB" id="AmoebaDB:NAEGRDRAFT_78004"/>
<dbReference type="EMBL" id="GG738847">
    <property type="protein sequence ID" value="EFC49469.1"/>
    <property type="molecule type" value="Genomic_DNA"/>
</dbReference>
<gene>
    <name evidence="1" type="ORF">NAEGRDRAFT_78004</name>
</gene>
<name>D2V055_NAEGR</name>